<name>A0A812IWG7_SYMPI</name>
<accession>A0A812IWG7</accession>
<evidence type="ECO:0000313" key="1">
    <source>
        <dbReference type="EMBL" id="CAE7168337.1"/>
    </source>
</evidence>
<keyword evidence="2" id="KW-1185">Reference proteome</keyword>
<dbReference type="Gene3D" id="2.60.120.620">
    <property type="entry name" value="q2cbj1_9rhob like domain"/>
    <property type="match status" value="1"/>
</dbReference>
<sequence>MLSTPGVDFQGGDFCTLESDGKLQRHAFQKGDALVFLSHKAHCVEPVTEGLRQTLVMELWEGEERSCNHRCHRRTGHCEEGPSGTEAEESLKAELIAQEGPRIFAPTAFEGIAFFPKVAHLLRQGARRGLTGRANVEVSFEDPSPVAFVRAKRKLQIGEVLAAQLESAEGSEVDASSASDS</sequence>
<evidence type="ECO:0000313" key="2">
    <source>
        <dbReference type="Proteomes" id="UP000649617"/>
    </source>
</evidence>
<organism evidence="1 2">
    <name type="scientific">Symbiodinium pilosum</name>
    <name type="common">Dinoflagellate</name>
    <dbReference type="NCBI Taxonomy" id="2952"/>
    <lineage>
        <taxon>Eukaryota</taxon>
        <taxon>Sar</taxon>
        <taxon>Alveolata</taxon>
        <taxon>Dinophyceae</taxon>
        <taxon>Suessiales</taxon>
        <taxon>Symbiodiniaceae</taxon>
        <taxon>Symbiodinium</taxon>
    </lineage>
</organism>
<reference evidence="1" key="1">
    <citation type="submission" date="2021-02" db="EMBL/GenBank/DDBJ databases">
        <authorList>
            <person name="Dougan E. K."/>
            <person name="Rhodes N."/>
            <person name="Thang M."/>
            <person name="Chan C."/>
        </authorList>
    </citation>
    <scope>NUCLEOTIDE SEQUENCE</scope>
</reference>
<proteinExistence type="predicted"/>
<dbReference type="EMBL" id="CAJNIZ010000525">
    <property type="protein sequence ID" value="CAE7168337.1"/>
    <property type="molecule type" value="Genomic_DNA"/>
</dbReference>
<dbReference type="AlphaFoldDB" id="A0A812IWG7"/>
<comment type="caution">
    <text evidence="1">The sequence shown here is derived from an EMBL/GenBank/DDBJ whole genome shotgun (WGS) entry which is preliminary data.</text>
</comment>
<dbReference type="Proteomes" id="UP000649617">
    <property type="component" value="Unassembled WGS sequence"/>
</dbReference>
<gene>
    <name evidence="1" type="primary">for</name>
    <name evidence="1" type="ORF">SPIL2461_LOCUS626</name>
</gene>
<dbReference type="OrthoDB" id="407955at2759"/>
<protein>
    <submittedName>
        <fullName evidence="1">For protein</fullName>
    </submittedName>
</protein>